<dbReference type="Gene3D" id="3.90.25.10">
    <property type="entry name" value="UDP-galactose 4-epimerase, domain 1"/>
    <property type="match status" value="1"/>
</dbReference>
<dbReference type="Pfam" id="PF13460">
    <property type="entry name" value="NAD_binding_10"/>
    <property type="match status" value="1"/>
</dbReference>
<dbReference type="EMBL" id="FQUP01000001">
    <property type="protein sequence ID" value="SHE59026.1"/>
    <property type="molecule type" value="Genomic_DNA"/>
</dbReference>
<sequence length="296" mass="30536">MTSDSTLLVTGASGHLGRQVIEALLAAGAGKVIGTTRDPAKLADLAAKGAEIRHADFDEPGTLANAFVGADRMLLISTDALGTDGRRLAQHRAAIQAAVAAGVNHIVYLSAPAPYPTPEPSLIGDHYWTEQAIAASGVDFTFLRDHLYTDLLVYSLPHAIETGTLYTATGTGGRSYVTREDCARTAAAALAKATGKSALDVTGPAPLTQDEVAALASEISGRPVKHVAVPAEGLRQGLTAAGLPAGLVEGLVAFDVAAAEGFHAITTTVVKDWTGQEPQSVRDFLLENRAALAPKG</sequence>
<name>A0A1M4UQL9_9HYPH</name>
<keyword evidence="3" id="KW-1185">Reference proteome</keyword>
<dbReference type="OrthoDB" id="7771794at2"/>
<dbReference type="Proteomes" id="UP000184485">
    <property type="component" value="Unassembled WGS sequence"/>
</dbReference>
<gene>
    <name evidence="2" type="ORF">SAMN02745157_0513</name>
</gene>
<proteinExistence type="predicted"/>
<protein>
    <submittedName>
        <fullName evidence="2">NAD(P)H dehydrogenase (Quinone)</fullName>
    </submittedName>
</protein>
<dbReference type="InterPro" id="IPR036291">
    <property type="entry name" value="NAD(P)-bd_dom_sf"/>
</dbReference>
<evidence type="ECO:0000313" key="2">
    <source>
        <dbReference type="EMBL" id="SHE59026.1"/>
    </source>
</evidence>
<reference evidence="2 3" key="1">
    <citation type="submission" date="2016-11" db="EMBL/GenBank/DDBJ databases">
        <authorList>
            <person name="Jaros S."/>
            <person name="Januszkiewicz K."/>
            <person name="Wedrychowicz H."/>
        </authorList>
    </citation>
    <scope>NUCLEOTIDE SEQUENCE [LARGE SCALE GENOMIC DNA]</scope>
    <source>
        <strain evidence="2 3">DSM 19436</strain>
    </source>
</reference>
<dbReference type="AlphaFoldDB" id="A0A1M4UQL9"/>
<organism evidence="2 3">
    <name type="scientific">Kaistia soli DSM 19436</name>
    <dbReference type="NCBI Taxonomy" id="1122133"/>
    <lineage>
        <taxon>Bacteria</taxon>
        <taxon>Pseudomonadati</taxon>
        <taxon>Pseudomonadota</taxon>
        <taxon>Alphaproteobacteria</taxon>
        <taxon>Hyphomicrobiales</taxon>
        <taxon>Kaistiaceae</taxon>
        <taxon>Kaistia</taxon>
    </lineage>
</organism>
<evidence type="ECO:0000313" key="3">
    <source>
        <dbReference type="Proteomes" id="UP000184485"/>
    </source>
</evidence>
<dbReference type="Gene3D" id="3.40.50.720">
    <property type="entry name" value="NAD(P)-binding Rossmann-like Domain"/>
    <property type="match status" value="1"/>
</dbReference>
<accession>A0A1M4UQL9</accession>
<dbReference type="PANTHER" id="PTHR47129:SF1">
    <property type="entry name" value="NMRA-LIKE DOMAIN-CONTAINING PROTEIN"/>
    <property type="match status" value="1"/>
</dbReference>
<dbReference type="InterPro" id="IPR016040">
    <property type="entry name" value="NAD(P)-bd_dom"/>
</dbReference>
<evidence type="ECO:0000259" key="1">
    <source>
        <dbReference type="Pfam" id="PF13460"/>
    </source>
</evidence>
<dbReference type="STRING" id="1122133.SAMN02745157_0513"/>
<dbReference type="PANTHER" id="PTHR47129">
    <property type="entry name" value="QUINONE OXIDOREDUCTASE 2"/>
    <property type="match status" value="1"/>
</dbReference>
<dbReference type="InterPro" id="IPR052718">
    <property type="entry name" value="NmrA-type_oxidoreductase"/>
</dbReference>
<dbReference type="RefSeq" id="WP_073052659.1">
    <property type="nucleotide sequence ID" value="NZ_FQUP01000001.1"/>
</dbReference>
<feature type="domain" description="NAD(P)-binding" evidence="1">
    <location>
        <begin position="11"/>
        <end position="191"/>
    </location>
</feature>
<dbReference type="SUPFAM" id="SSF51735">
    <property type="entry name" value="NAD(P)-binding Rossmann-fold domains"/>
    <property type="match status" value="1"/>
</dbReference>